<reference evidence="1 2" key="1">
    <citation type="submission" date="2020-08" db="EMBL/GenBank/DDBJ databases">
        <title>Genomic Encyclopedia of Type Strains, Phase III (KMG-III): the genomes of soil and plant-associated and newly described type strains.</title>
        <authorList>
            <person name="Whitman W."/>
        </authorList>
    </citation>
    <scope>NUCLEOTIDE SEQUENCE [LARGE SCALE GENOMIC DNA]</scope>
    <source>
        <strain evidence="1 2">CECT 8305</strain>
    </source>
</reference>
<evidence type="ECO:0000313" key="2">
    <source>
        <dbReference type="Proteomes" id="UP000588098"/>
    </source>
</evidence>
<comment type="caution">
    <text evidence="1">The sequence shown here is derived from an EMBL/GenBank/DDBJ whole genome shotgun (WGS) entry which is preliminary data.</text>
</comment>
<gene>
    <name evidence="1" type="ORF">FHS42_003290</name>
</gene>
<dbReference type="Pfam" id="PF19380">
    <property type="entry name" value="DUF5955"/>
    <property type="match status" value="1"/>
</dbReference>
<accession>A0A7W9Q9P0</accession>
<protein>
    <submittedName>
        <fullName evidence="1">Uncharacterized protein</fullName>
    </submittedName>
</protein>
<dbReference type="InterPro" id="IPR045999">
    <property type="entry name" value="DUF5955"/>
</dbReference>
<name>A0A7W9Q9P0_9ACTN</name>
<evidence type="ECO:0000313" key="1">
    <source>
        <dbReference type="EMBL" id="MBB5936215.1"/>
    </source>
</evidence>
<dbReference type="AlphaFoldDB" id="A0A7W9Q9P0"/>
<proteinExistence type="predicted"/>
<dbReference type="Proteomes" id="UP000588098">
    <property type="component" value="Unassembled WGS sequence"/>
</dbReference>
<sequence>MSQLRCELATYPAELSDRSVAEEELAALDAMMREGLPEVPRLRSSLLLIASSLGSVSALGSSVTAVRAAIDQFGDVSHQRDHTREH</sequence>
<dbReference type="EMBL" id="JACHJL010000007">
    <property type="protein sequence ID" value="MBB5936215.1"/>
    <property type="molecule type" value="Genomic_DNA"/>
</dbReference>
<keyword evidence="2" id="KW-1185">Reference proteome</keyword>
<organism evidence="1 2">
    <name type="scientific">Streptomyces zagrosensis</name>
    <dbReference type="NCBI Taxonomy" id="1042984"/>
    <lineage>
        <taxon>Bacteria</taxon>
        <taxon>Bacillati</taxon>
        <taxon>Actinomycetota</taxon>
        <taxon>Actinomycetes</taxon>
        <taxon>Kitasatosporales</taxon>
        <taxon>Streptomycetaceae</taxon>
        <taxon>Streptomyces</taxon>
    </lineage>
</organism>